<feature type="compositionally biased region" description="Basic residues" evidence="1">
    <location>
        <begin position="26"/>
        <end position="38"/>
    </location>
</feature>
<evidence type="ECO:0000313" key="3">
    <source>
        <dbReference type="Proteomes" id="UP000008084"/>
    </source>
</evidence>
<sequence length="38" mass="4326">MHSTTNDAVTPMLPDFTKNSIPVHYPKQHKHGYPIGHK</sequence>
<dbReference type="EMBL" id="FR729477">
    <property type="protein sequence ID" value="CBY27465.1"/>
    <property type="molecule type" value="Genomic_DNA"/>
</dbReference>
<protein>
    <submittedName>
        <fullName evidence="2">Uncharacterized protein</fullName>
    </submittedName>
</protein>
<dbReference type="HOGENOM" id="CLU_3335119_0_0_6"/>
<dbReference type="KEGG" id="yey:Y11_07161"/>
<proteinExistence type="predicted"/>
<dbReference type="Proteomes" id="UP000008084">
    <property type="component" value="Chromosome"/>
</dbReference>
<dbReference type="PATRIC" id="fig|930944.6.peg.708"/>
<dbReference type="AlphaFoldDB" id="A0A0H3NQH2"/>
<name>A0A0H3NQH2_YERE1</name>
<accession>A0A0H3NQH2</accession>
<evidence type="ECO:0000313" key="2">
    <source>
        <dbReference type="EMBL" id="CBY27465.1"/>
    </source>
</evidence>
<organism evidence="2 3">
    <name type="scientific">Yersinia enterocolitica subsp. palearctica serotype O:3 (strain DSM 13030 / CIP 106945 / Y11)</name>
    <dbReference type="NCBI Taxonomy" id="930944"/>
    <lineage>
        <taxon>Bacteria</taxon>
        <taxon>Pseudomonadati</taxon>
        <taxon>Pseudomonadota</taxon>
        <taxon>Gammaproteobacteria</taxon>
        <taxon>Enterobacterales</taxon>
        <taxon>Yersiniaceae</taxon>
        <taxon>Yersinia</taxon>
    </lineage>
</organism>
<reference evidence="2 3" key="1">
    <citation type="journal article" date="2011" name="J. Bacteriol.">
        <title>Complete genome sequence of Yersinia enterocolitica subsp. palearctica serogroup O:3.</title>
        <authorList>
            <person name="Batzilla J."/>
            <person name="Hoper D."/>
            <person name="Antonenka U."/>
            <person name="Heesemann J."/>
            <person name="Rakin A."/>
        </authorList>
    </citation>
    <scope>NUCLEOTIDE SEQUENCE [LARGE SCALE GENOMIC DNA]</scope>
    <source>
        <strain evidence="3">DSM 13030 / CIP 106945 / Y11</strain>
    </source>
</reference>
<feature type="region of interest" description="Disordered" evidence="1">
    <location>
        <begin position="1"/>
        <end position="38"/>
    </location>
</feature>
<gene>
    <name evidence="2" type="ordered locus">Y11_07161</name>
</gene>
<evidence type="ECO:0000256" key="1">
    <source>
        <dbReference type="SAM" id="MobiDB-lite"/>
    </source>
</evidence>